<dbReference type="InterPro" id="IPR025354">
    <property type="entry name" value="DUF4258"/>
</dbReference>
<keyword evidence="2" id="KW-1185">Reference proteome</keyword>
<dbReference type="Pfam" id="PF14076">
    <property type="entry name" value="DUF4258"/>
    <property type="match status" value="1"/>
</dbReference>
<accession>A0A1J0AG33</accession>
<organism evidence="1 2">
    <name type="scientific">Gloeomargarita lithophora Alchichica-D10</name>
    <dbReference type="NCBI Taxonomy" id="1188229"/>
    <lineage>
        <taxon>Bacteria</taxon>
        <taxon>Bacillati</taxon>
        <taxon>Cyanobacteriota</taxon>
        <taxon>Cyanophyceae</taxon>
        <taxon>Gloeomargaritales</taxon>
        <taxon>Gloeomargaritaceae</taxon>
        <taxon>Gloeomargarita</taxon>
    </lineage>
</organism>
<reference evidence="1 2" key="1">
    <citation type="submission" date="2016-10" db="EMBL/GenBank/DDBJ databases">
        <title>Description of Gloeomargarita lithophora gen. nov., sp. nov., a thylakoid-bearing basal-branching cyanobacterium with intracellular carbonates, and proposal for Gloeomargaritales ord. nov.</title>
        <authorList>
            <person name="Moreira D."/>
            <person name="Tavera R."/>
            <person name="Benzerara K."/>
            <person name="Skouri-Panet F."/>
            <person name="Couradeau E."/>
            <person name="Gerard E."/>
            <person name="Loussert C."/>
            <person name="Novelo E."/>
            <person name="Zivanovic Y."/>
            <person name="Lopez-Garcia P."/>
        </authorList>
    </citation>
    <scope>NUCLEOTIDE SEQUENCE [LARGE SCALE GENOMIC DNA]</scope>
    <source>
        <strain evidence="1 2">D10</strain>
    </source>
</reference>
<dbReference type="RefSeq" id="WP_216634679.1">
    <property type="nucleotide sequence ID" value="NZ_CP017675.1"/>
</dbReference>
<name>A0A1J0AG33_9CYAN</name>
<sequence>YRREGGKMIGGFEFSDHAHHQMQERNIQASWLTETLSAPDRLLPLADPHDNTHYLKQISEFGDRWLRVIVNPNADPQRIVALFFDRRVK</sequence>
<dbReference type="EMBL" id="CP017675">
    <property type="protein sequence ID" value="APB34867.1"/>
    <property type="molecule type" value="Genomic_DNA"/>
</dbReference>
<dbReference type="Proteomes" id="UP000180235">
    <property type="component" value="Chromosome"/>
</dbReference>
<gene>
    <name evidence="1" type="ORF">GlitD10_2529</name>
</gene>
<dbReference type="KEGG" id="glt:GlitD10_2529.1"/>
<evidence type="ECO:0000313" key="1">
    <source>
        <dbReference type="EMBL" id="APB34867.1"/>
    </source>
</evidence>
<proteinExistence type="predicted"/>
<protein>
    <submittedName>
        <fullName evidence="1">Uncharacterized protein</fullName>
    </submittedName>
</protein>
<dbReference type="AlphaFoldDB" id="A0A1J0AG33"/>
<feature type="non-terminal residue" evidence="1">
    <location>
        <position position="1"/>
    </location>
</feature>
<evidence type="ECO:0000313" key="2">
    <source>
        <dbReference type="Proteomes" id="UP000180235"/>
    </source>
</evidence>